<feature type="non-terminal residue" evidence="2">
    <location>
        <position position="1"/>
    </location>
</feature>
<gene>
    <name evidence="2" type="ORF">RRG08_000214</name>
</gene>
<sequence length="218" mass="24761">MKLFLLILSAVVAAEAVFNGYGIPYTPDLTNPDPDLPFRTGRVSKRQIPYTPDLTNPDPDFPFRIGRVSKRQIPYTPDLTNPDPDFPFRIGRVSKRQFGFLERLFAWFKNPTQDSSDNSSGSPYDTPDHYVDIGLPFPFNPAGKRQMQLDPWTEALLARLRKAKQDSPDASNDKAKQDLPDADLDHYVDVALPFPFNPAGKRQMQLDPWTEALLARLR</sequence>
<keyword evidence="1" id="KW-0732">Signal</keyword>
<dbReference type="EMBL" id="JAWDGP010005249">
    <property type="protein sequence ID" value="KAK3758657.1"/>
    <property type="molecule type" value="Genomic_DNA"/>
</dbReference>
<feature type="signal peptide" evidence="1">
    <location>
        <begin position="1"/>
        <end position="16"/>
    </location>
</feature>
<proteinExistence type="predicted"/>
<protein>
    <submittedName>
        <fullName evidence="2">Uncharacterized protein</fullName>
    </submittedName>
</protein>
<reference evidence="2" key="1">
    <citation type="journal article" date="2023" name="G3 (Bethesda)">
        <title>A reference genome for the long-term kleptoplast-retaining sea slug Elysia crispata morphotype clarki.</title>
        <authorList>
            <person name="Eastman K.E."/>
            <person name="Pendleton A.L."/>
            <person name="Shaikh M.A."/>
            <person name="Suttiyut T."/>
            <person name="Ogas R."/>
            <person name="Tomko P."/>
            <person name="Gavelis G."/>
            <person name="Widhalm J.R."/>
            <person name="Wisecaver J.H."/>
        </authorList>
    </citation>
    <scope>NUCLEOTIDE SEQUENCE</scope>
    <source>
        <strain evidence="2">ECLA1</strain>
    </source>
</reference>
<keyword evidence="3" id="KW-1185">Reference proteome</keyword>
<evidence type="ECO:0000313" key="2">
    <source>
        <dbReference type="EMBL" id="KAK3758657.1"/>
    </source>
</evidence>
<comment type="caution">
    <text evidence="2">The sequence shown here is derived from an EMBL/GenBank/DDBJ whole genome shotgun (WGS) entry which is preliminary data.</text>
</comment>
<evidence type="ECO:0000313" key="3">
    <source>
        <dbReference type="Proteomes" id="UP001283361"/>
    </source>
</evidence>
<feature type="chain" id="PRO_5042152926" evidence="1">
    <location>
        <begin position="17"/>
        <end position="218"/>
    </location>
</feature>
<dbReference type="AlphaFoldDB" id="A0AAE1D630"/>
<dbReference type="Proteomes" id="UP001283361">
    <property type="component" value="Unassembled WGS sequence"/>
</dbReference>
<name>A0AAE1D630_9GAST</name>
<organism evidence="2 3">
    <name type="scientific">Elysia crispata</name>
    <name type="common">lettuce slug</name>
    <dbReference type="NCBI Taxonomy" id="231223"/>
    <lineage>
        <taxon>Eukaryota</taxon>
        <taxon>Metazoa</taxon>
        <taxon>Spiralia</taxon>
        <taxon>Lophotrochozoa</taxon>
        <taxon>Mollusca</taxon>
        <taxon>Gastropoda</taxon>
        <taxon>Heterobranchia</taxon>
        <taxon>Euthyneura</taxon>
        <taxon>Panpulmonata</taxon>
        <taxon>Sacoglossa</taxon>
        <taxon>Placobranchoidea</taxon>
        <taxon>Plakobranchidae</taxon>
        <taxon>Elysia</taxon>
    </lineage>
</organism>
<accession>A0AAE1D630</accession>
<evidence type="ECO:0000256" key="1">
    <source>
        <dbReference type="SAM" id="SignalP"/>
    </source>
</evidence>